<feature type="chain" id="PRO_5047028124" evidence="2">
    <location>
        <begin position="28"/>
        <end position="170"/>
    </location>
</feature>
<proteinExistence type="predicted"/>
<protein>
    <submittedName>
        <fullName evidence="3">Uncharacterized protein</fullName>
    </submittedName>
</protein>
<dbReference type="Proteomes" id="UP001595765">
    <property type="component" value="Unassembled WGS sequence"/>
</dbReference>
<evidence type="ECO:0000256" key="1">
    <source>
        <dbReference type="SAM" id="MobiDB-lite"/>
    </source>
</evidence>
<accession>A0ABV8HLE7</accession>
<evidence type="ECO:0000313" key="4">
    <source>
        <dbReference type="Proteomes" id="UP001595765"/>
    </source>
</evidence>
<feature type="signal peptide" evidence="2">
    <location>
        <begin position="1"/>
        <end position="27"/>
    </location>
</feature>
<dbReference type="EMBL" id="JBHSBB010000008">
    <property type="protein sequence ID" value="MFC4031615.1"/>
    <property type="molecule type" value="Genomic_DNA"/>
</dbReference>
<sequence length="170" mass="17622">MPQLTRRARHVAAALALACLPFTFVNANASAAPAGSTASTSGPQWSVTRVAGGFRVALHLDRRLPVTASAPTLSVDGANLGPATESADGTSLSLLTTDPSVAHAATVTTDAFGSVRRPPGADLRTTGRARERPGGAGLRPRHHRPPPCLRGGLRLRRPGDPAAQHRRGPR</sequence>
<dbReference type="RefSeq" id="WP_386427896.1">
    <property type="nucleotide sequence ID" value="NZ_JBHSBB010000008.1"/>
</dbReference>
<evidence type="ECO:0000256" key="2">
    <source>
        <dbReference type="SAM" id="SignalP"/>
    </source>
</evidence>
<keyword evidence="4" id="KW-1185">Reference proteome</keyword>
<organism evidence="3 4">
    <name type="scientific">Streptomyces polygonati</name>
    <dbReference type="NCBI Taxonomy" id="1617087"/>
    <lineage>
        <taxon>Bacteria</taxon>
        <taxon>Bacillati</taxon>
        <taxon>Actinomycetota</taxon>
        <taxon>Actinomycetes</taxon>
        <taxon>Kitasatosporales</taxon>
        <taxon>Streptomycetaceae</taxon>
        <taxon>Streptomyces</taxon>
    </lineage>
</organism>
<reference evidence="4" key="1">
    <citation type="journal article" date="2019" name="Int. J. Syst. Evol. Microbiol.">
        <title>The Global Catalogue of Microorganisms (GCM) 10K type strain sequencing project: providing services to taxonomists for standard genome sequencing and annotation.</title>
        <authorList>
            <consortium name="The Broad Institute Genomics Platform"/>
            <consortium name="The Broad Institute Genome Sequencing Center for Infectious Disease"/>
            <person name="Wu L."/>
            <person name="Ma J."/>
        </authorList>
    </citation>
    <scope>NUCLEOTIDE SEQUENCE [LARGE SCALE GENOMIC DNA]</scope>
    <source>
        <strain evidence="4">CGMCC 4.7237</strain>
    </source>
</reference>
<name>A0ABV8HLE7_9ACTN</name>
<gene>
    <name evidence="3" type="ORF">ACFO3J_09010</name>
</gene>
<comment type="caution">
    <text evidence="3">The sequence shown here is derived from an EMBL/GenBank/DDBJ whole genome shotgun (WGS) entry which is preliminary data.</text>
</comment>
<keyword evidence="2" id="KW-0732">Signal</keyword>
<evidence type="ECO:0000313" key="3">
    <source>
        <dbReference type="EMBL" id="MFC4031615.1"/>
    </source>
</evidence>
<feature type="region of interest" description="Disordered" evidence="1">
    <location>
        <begin position="112"/>
        <end position="170"/>
    </location>
</feature>